<feature type="transmembrane region" description="Helical" evidence="6">
    <location>
        <begin position="157"/>
        <end position="183"/>
    </location>
</feature>
<organism evidence="8 9">
    <name type="scientific">Amycolatopsis echigonensis</name>
    <dbReference type="NCBI Taxonomy" id="2576905"/>
    <lineage>
        <taxon>Bacteria</taxon>
        <taxon>Bacillati</taxon>
        <taxon>Actinomycetota</taxon>
        <taxon>Actinomycetes</taxon>
        <taxon>Pseudonocardiales</taxon>
        <taxon>Pseudonocardiaceae</taxon>
        <taxon>Amycolatopsis</taxon>
    </lineage>
</organism>
<evidence type="ECO:0000256" key="4">
    <source>
        <dbReference type="ARBA" id="ARBA00022989"/>
    </source>
</evidence>
<dbReference type="AlphaFoldDB" id="A0A2N3X1M4"/>
<gene>
    <name evidence="8" type="ORF">ATK30_0081</name>
</gene>
<dbReference type="EMBL" id="PJMY01000001">
    <property type="protein sequence ID" value="PKW00010.1"/>
    <property type="molecule type" value="Genomic_DNA"/>
</dbReference>
<evidence type="ECO:0000256" key="5">
    <source>
        <dbReference type="ARBA" id="ARBA00023136"/>
    </source>
</evidence>
<evidence type="ECO:0000256" key="2">
    <source>
        <dbReference type="ARBA" id="ARBA00022448"/>
    </source>
</evidence>
<dbReference type="PANTHER" id="PTHR23511">
    <property type="entry name" value="SYNAPTIC VESICLE GLYCOPROTEIN 2"/>
    <property type="match status" value="1"/>
</dbReference>
<dbReference type="RefSeq" id="WP_244194448.1">
    <property type="nucleotide sequence ID" value="NZ_PJMY01000001.1"/>
</dbReference>
<dbReference type="PROSITE" id="PS50850">
    <property type="entry name" value="MFS"/>
    <property type="match status" value="1"/>
</dbReference>
<dbReference type="PROSITE" id="PS00217">
    <property type="entry name" value="SUGAR_TRANSPORT_2"/>
    <property type="match status" value="1"/>
</dbReference>
<keyword evidence="9" id="KW-1185">Reference proteome</keyword>
<feature type="transmembrane region" description="Helical" evidence="6">
    <location>
        <begin position="422"/>
        <end position="441"/>
    </location>
</feature>
<keyword evidence="5 6" id="KW-0472">Membrane</keyword>
<keyword evidence="2" id="KW-0813">Transport</keyword>
<evidence type="ECO:0000256" key="1">
    <source>
        <dbReference type="ARBA" id="ARBA00004651"/>
    </source>
</evidence>
<dbReference type="Proteomes" id="UP000233750">
    <property type="component" value="Unassembled WGS sequence"/>
</dbReference>
<dbReference type="Pfam" id="PF00083">
    <property type="entry name" value="Sugar_tr"/>
    <property type="match status" value="1"/>
</dbReference>
<dbReference type="PANTHER" id="PTHR23511:SF34">
    <property type="entry name" value="SYNAPTIC VESICLE GLYCOPROTEIN 2"/>
    <property type="match status" value="1"/>
</dbReference>
<keyword evidence="3 6" id="KW-0812">Transmembrane</keyword>
<feature type="transmembrane region" description="Helical" evidence="6">
    <location>
        <begin position="70"/>
        <end position="90"/>
    </location>
</feature>
<evidence type="ECO:0000256" key="6">
    <source>
        <dbReference type="SAM" id="Phobius"/>
    </source>
</evidence>
<feature type="transmembrane region" description="Helical" evidence="6">
    <location>
        <begin position="270"/>
        <end position="295"/>
    </location>
</feature>
<comment type="subcellular location">
    <subcellularLocation>
        <location evidence="1">Cell membrane</location>
        <topology evidence="1">Multi-pass membrane protein</topology>
    </subcellularLocation>
</comment>
<sequence>MATSPMLGYSEGTAAEVAARLDRLPTGPWHRRVVALMGIGTFFNFFEVGLGSLLVTLVPAGWVESTADKSLVIGSAFVGELLGALFLAPLSDRFGRRRMFQVNLLAYAGLSLVCTLAPGLAVFLLLRVLVGVGLGAELVLVDTYLSELVPAARRGRLVGMCYFIGWLALPASAVLAAFLPHTLLGIESWRWLLIFSALGAALVWFTRRGLSESPRWLAAQGRRAEALAVLREIEGPGNPPAERPSIADSPAKAAPIRPHLLRRPLLGRTALACLVWACQTIGVLGFSSIAPLVLIHKGFGVLHSLGYTAATACGFPLGAALVVLLAERFQRKHLLVLSSVLVAASGATFGLATSGWLVVAAGTALNVFNVVMGNLSHAYTPELFPTAVRTTAAGRTYSLSRLVSAVFPFAALPLLYSLGAGVLFSVCAVLILAMSVGVAVFGPRTNARQLDTI</sequence>
<dbReference type="Gene3D" id="1.20.1250.20">
    <property type="entry name" value="MFS general substrate transporter like domains"/>
    <property type="match status" value="1"/>
</dbReference>
<dbReference type="InterPro" id="IPR005829">
    <property type="entry name" value="Sugar_transporter_CS"/>
</dbReference>
<evidence type="ECO:0000259" key="7">
    <source>
        <dbReference type="PROSITE" id="PS50850"/>
    </source>
</evidence>
<feature type="transmembrane region" description="Helical" evidence="6">
    <location>
        <begin position="102"/>
        <end position="122"/>
    </location>
</feature>
<dbReference type="CDD" id="cd17316">
    <property type="entry name" value="MFS_SV2_like"/>
    <property type="match status" value="1"/>
</dbReference>
<reference evidence="8 9" key="1">
    <citation type="submission" date="2017-12" db="EMBL/GenBank/DDBJ databases">
        <title>Sequencing the genomes of 1000 Actinobacteria strains.</title>
        <authorList>
            <person name="Klenk H.-P."/>
        </authorList>
    </citation>
    <scope>NUCLEOTIDE SEQUENCE [LARGE SCALE GENOMIC DNA]</scope>
    <source>
        <strain evidence="8 9">DSM 45165</strain>
    </source>
</reference>
<evidence type="ECO:0000313" key="8">
    <source>
        <dbReference type="EMBL" id="PKW00010.1"/>
    </source>
</evidence>
<accession>A0A2N3X1M4</accession>
<feature type="transmembrane region" description="Helical" evidence="6">
    <location>
        <begin position="333"/>
        <end position="350"/>
    </location>
</feature>
<evidence type="ECO:0000313" key="9">
    <source>
        <dbReference type="Proteomes" id="UP000233750"/>
    </source>
</evidence>
<proteinExistence type="predicted"/>
<dbReference type="InterPro" id="IPR005828">
    <property type="entry name" value="MFS_sugar_transport-like"/>
</dbReference>
<feature type="transmembrane region" description="Helical" evidence="6">
    <location>
        <begin position="189"/>
        <end position="206"/>
    </location>
</feature>
<protein>
    <submittedName>
        <fullName evidence="8">MFS transporter</fullName>
    </submittedName>
</protein>
<dbReference type="GO" id="GO:0005886">
    <property type="term" value="C:plasma membrane"/>
    <property type="evidence" value="ECO:0007669"/>
    <property type="project" value="UniProtKB-SubCell"/>
</dbReference>
<feature type="transmembrane region" description="Helical" evidence="6">
    <location>
        <begin position="128"/>
        <end position="145"/>
    </location>
</feature>
<dbReference type="InterPro" id="IPR020846">
    <property type="entry name" value="MFS_dom"/>
</dbReference>
<evidence type="ECO:0000256" key="3">
    <source>
        <dbReference type="ARBA" id="ARBA00022692"/>
    </source>
</evidence>
<dbReference type="SUPFAM" id="SSF103473">
    <property type="entry name" value="MFS general substrate transporter"/>
    <property type="match status" value="1"/>
</dbReference>
<keyword evidence="4 6" id="KW-1133">Transmembrane helix</keyword>
<dbReference type="InterPro" id="IPR036259">
    <property type="entry name" value="MFS_trans_sf"/>
</dbReference>
<feature type="transmembrane region" description="Helical" evidence="6">
    <location>
        <begin position="356"/>
        <end position="375"/>
    </location>
</feature>
<feature type="transmembrane region" description="Helical" evidence="6">
    <location>
        <begin position="307"/>
        <end position="326"/>
    </location>
</feature>
<feature type="transmembrane region" description="Helical" evidence="6">
    <location>
        <begin position="33"/>
        <end position="58"/>
    </location>
</feature>
<feature type="transmembrane region" description="Helical" evidence="6">
    <location>
        <begin position="396"/>
        <end position="416"/>
    </location>
</feature>
<name>A0A2N3X1M4_9PSEU</name>
<feature type="domain" description="Major facilitator superfamily (MFS) profile" evidence="7">
    <location>
        <begin position="33"/>
        <end position="446"/>
    </location>
</feature>
<dbReference type="GO" id="GO:0022857">
    <property type="term" value="F:transmembrane transporter activity"/>
    <property type="evidence" value="ECO:0007669"/>
    <property type="project" value="InterPro"/>
</dbReference>
<comment type="caution">
    <text evidence="8">The sequence shown here is derived from an EMBL/GenBank/DDBJ whole genome shotgun (WGS) entry which is preliminary data.</text>
</comment>